<evidence type="ECO:0000256" key="8">
    <source>
        <dbReference type="SAM" id="MobiDB-lite"/>
    </source>
</evidence>
<dbReference type="PANTHER" id="PTHR18829">
    <property type="entry name" value="PROTEIN YAE1 HOMOLOG"/>
    <property type="match status" value="1"/>
</dbReference>
<dbReference type="Pfam" id="PF09811">
    <property type="entry name" value="Yae1_N"/>
    <property type="match status" value="1"/>
</dbReference>
<keyword evidence="6" id="KW-0963">Cytoplasm</keyword>
<comment type="caution">
    <text evidence="10">The sequence shown here is derived from an EMBL/GenBank/DDBJ whole genome shotgun (WGS) entry which is preliminary data.</text>
</comment>
<dbReference type="OrthoDB" id="20086at2759"/>
<feature type="region of interest" description="Disordered" evidence="8">
    <location>
        <begin position="121"/>
        <end position="177"/>
    </location>
</feature>
<dbReference type="InterPro" id="IPR019191">
    <property type="entry name" value="Essential_protein_Yae1_N"/>
</dbReference>
<dbReference type="GO" id="GO:0005634">
    <property type="term" value="C:nucleus"/>
    <property type="evidence" value="ECO:0007669"/>
    <property type="project" value="UniProtKB-SubCell"/>
</dbReference>
<feature type="compositionally biased region" description="Basic and acidic residues" evidence="8">
    <location>
        <begin position="148"/>
        <end position="160"/>
    </location>
</feature>
<dbReference type="InterPro" id="IPR038881">
    <property type="entry name" value="Yae1-like"/>
</dbReference>
<evidence type="ECO:0000256" key="6">
    <source>
        <dbReference type="ARBA" id="ARBA00022490"/>
    </source>
</evidence>
<dbReference type="Proteomes" id="UP000094819">
    <property type="component" value="Unassembled WGS sequence"/>
</dbReference>
<comment type="similarity">
    <text evidence="3">Belongs to the YAE1 family.</text>
</comment>
<feature type="region of interest" description="Disordered" evidence="8">
    <location>
        <begin position="1"/>
        <end position="29"/>
    </location>
</feature>
<sequence>MTYPLPDTQGIIDDDDWLEPPTQGGAKDPLVDKEYTRISTVYSDAGYREGITDGKLVTLQEGFDQAFAQAVPLSRGVGSLRGRAAALLAFATSLSPSAPENLVEDLRVLIRDLSSVRRDAVLPEDEERKQHEEEEHGEGQEAFELDVNDQRDMEGLEKSLEMMGGGGGVRKDEKVGEEGVERLEARLRELEGRFRG</sequence>
<evidence type="ECO:0000256" key="4">
    <source>
        <dbReference type="ARBA" id="ARBA00017286"/>
    </source>
</evidence>
<proteinExistence type="inferred from homology"/>
<accession>A0A1E3J0G3</accession>
<dbReference type="RefSeq" id="XP_019030901.1">
    <property type="nucleotide sequence ID" value="XM_019177320.1"/>
</dbReference>
<evidence type="ECO:0000313" key="11">
    <source>
        <dbReference type="Proteomes" id="UP000094819"/>
    </source>
</evidence>
<dbReference type="GO" id="GO:0005737">
    <property type="term" value="C:cytoplasm"/>
    <property type="evidence" value="ECO:0007669"/>
    <property type="project" value="UniProtKB-SubCell"/>
</dbReference>
<dbReference type="GeneID" id="30194442"/>
<comment type="subcellular location">
    <subcellularLocation>
        <location evidence="2">Cytoplasm</location>
    </subcellularLocation>
    <subcellularLocation>
        <location evidence="1">Nucleus</location>
    </subcellularLocation>
</comment>
<evidence type="ECO:0000256" key="5">
    <source>
        <dbReference type="ARBA" id="ARBA00018400"/>
    </source>
</evidence>
<evidence type="ECO:0000256" key="1">
    <source>
        <dbReference type="ARBA" id="ARBA00004123"/>
    </source>
</evidence>
<name>A0A1E3J0G3_9TREE</name>
<dbReference type="EMBL" id="AWGH01000015">
    <property type="protein sequence ID" value="ODN94370.1"/>
    <property type="molecule type" value="Genomic_DNA"/>
</dbReference>
<evidence type="ECO:0000256" key="7">
    <source>
        <dbReference type="ARBA" id="ARBA00023242"/>
    </source>
</evidence>
<evidence type="ECO:0000313" key="10">
    <source>
        <dbReference type="EMBL" id="ODN94370.1"/>
    </source>
</evidence>
<protein>
    <recommendedName>
        <fullName evidence="5">Protein YAE1</fullName>
    </recommendedName>
    <alternativeName>
        <fullName evidence="4">Protein yae1</fullName>
    </alternativeName>
</protein>
<keyword evidence="11" id="KW-1185">Reference proteome</keyword>
<dbReference type="AlphaFoldDB" id="A0A1E3J0G3"/>
<gene>
    <name evidence="10" type="ORF">L198_05229</name>
</gene>
<evidence type="ECO:0000259" key="9">
    <source>
        <dbReference type="Pfam" id="PF09811"/>
    </source>
</evidence>
<dbReference type="PANTHER" id="PTHR18829:SF0">
    <property type="entry name" value="PROTEIN YAE1 HOMOLOG"/>
    <property type="match status" value="1"/>
</dbReference>
<feature type="compositionally biased region" description="Basic and acidic residues" evidence="8">
    <location>
        <begin position="121"/>
        <end position="139"/>
    </location>
</feature>
<evidence type="ECO:0000256" key="2">
    <source>
        <dbReference type="ARBA" id="ARBA00004496"/>
    </source>
</evidence>
<evidence type="ECO:0000256" key="3">
    <source>
        <dbReference type="ARBA" id="ARBA00007096"/>
    </source>
</evidence>
<feature type="domain" description="Essential protein Yae1 N-terminal" evidence="9">
    <location>
        <begin position="46"/>
        <end position="84"/>
    </location>
</feature>
<reference evidence="10 11" key="1">
    <citation type="submission" date="2016-06" db="EMBL/GenBank/DDBJ databases">
        <title>Evolution of pathogenesis and genome organization in the Tremellales.</title>
        <authorList>
            <person name="Cuomo C."/>
            <person name="Litvintseva A."/>
            <person name="Heitman J."/>
            <person name="Chen Y."/>
            <person name="Sun S."/>
            <person name="Springer D."/>
            <person name="Dromer F."/>
            <person name="Young S."/>
            <person name="Zeng Q."/>
            <person name="Chapman S."/>
            <person name="Gujja S."/>
            <person name="Saif S."/>
            <person name="Birren B."/>
        </authorList>
    </citation>
    <scope>NUCLEOTIDE SEQUENCE [LARGE SCALE GENOMIC DNA]</scope>
    <source>
        <strain evidence="10 11">CBS 7118</strain>
    </source>
</reference>
<organism evidence="10 11">
    <name type="scientific">Cryptococcus wingfieldii CBS 7118</name>
    <dbReference type="NCBI Taxonomy" id="1295528"/>
    <lineage>
        <taxon>Eukaryota</taxon>
        <taxon>Fungi</taxon>
        <taxon>Dikarya</taxon>
        <taxon>Basidiomycota</taxon>
        <taxon>Agaricomycotina</taxon>
        <taxon>Tremellomycetes</taxon>
        <taxon>Tremellales</taxon>
        <taxon>Cryptococcaceae</taxon>
        <taxon>Cryptococcus</taxon>
    </lineage>
</organism>
<keyword evidence="7" id="KW-0539">Nucleus</keyword>